<keyword evidence="3" id="KW-1185">Reference proteome</keyword>
<protein>
    <submittedName>
        <fullName evidence="2">Zinc-ribbon domain-containing protein</fullName>
    </submittedName>
</protein>
<evidence type="ECO:0000256" key="1">
    <source>
        <dbReference type="SAM" id="Phobius"/>
    </source>
</evidence>
<reference evidence="2 3" key="1">
    <citation type="journal article" date="2021" name="ISME Commun">
        <title>Automated analysis of genomic sequences facilitates high-throughput and comprehensive description of bacteria.</title>
        <authorList>
            <person name="Hitch T.C.A."/>
        </authorList>
    </citation>
    <scope>NUCLEOTIDE SEQUENCE [LARGE SCALE GENOMIC DNA]</scope>
    <source>
        <strain evidence="2 3">Sanger_18</strain>
    </source>
</reference>
<organism evidence="2 3">
    <name type="scientific">Suilimivivens aceti</name>
    <dbReference type="NCBI Taxonomy" id="2981774"/>
    <lineage>
        <taxon>Bacteria</taxon>
        <taxon>Bacillati</taxon>
        <taxon>Bacillota</taxon>
        <taxon>Clostridia</taxon>
        <taxon>Lachnospirales</taxon>
        <taxon>Lachnospiraceae</taxon>
        <taxon>Suilimivivens</taxon>
    </lineage>
</organism>
<dbReference type="Proteomes" id="UP001652432">
    <property type="component" value="Unassembled WGS sequence"/>
</dbReference>
<accession>A0ABT2T4C9</accession>
<evidence type="ECO:0000313" key="3">
    <source>
        <dbReference type="Proteomes" id="UP001652432"/>
    </source>
</evidence>
<proteinExistence type="predicted"/>
<dbReference type="Gene3D" id="2.20.28.30">
    <property type="entry name" value="RNA polymerase ii, chain L"/>
    <property type="match status" value="1"/>
</dbReference>
<keyword evidence="1" id="KW-0472">Membrane</keyword>
<gene>
    <name evidence="2" type="ORF">OCV77_11325</name>
</gene>
<sequence>MREKIYRFMMGRYGNDRFNRFLTILSVVFLILSMFRIPFVYILALVCLGYAWFRMMSKNTYKRSLENNKYMQYEYKIKQWFSKIKWRFQQSKTHHIYKCPSCKQKIRVPRGKGKIEIRCPKCGQTFIKKS</sequence>
<keyword evidence="1" id="KW-1133">Transmembrane helix</keyword>
<feature type="transmembrane region" description="Helical" evidence="1">
    <location>
        <begin position="21"/>
        <end position="53"/>
    </location>
</feature>
<dbReference type="RefSeq" id="WP_262575182.1">
    <property type="nucleotide sequence ID" value="NZ_JAOQKJ010000008.1"/>
</dbReference>
<comment type="caution">
    <text evidence="2">The sequence shown here is derived from an EMBL/GenBank/DDBJ whole genome shotgun (WGS) entry which is preliminary data.</text>
</comment>
<name>A0ABT2T4C9_9FIRM</name>
<dbReference type="EMBL" id="JAOQKJ010000008">
    <property type="protein sequence ID" value="MCU6745072.1"/>
    <property type="molecule type" value="Genomic_DNA"/>
</dbReference>
<keyword evidence="1" id="KW-0812">Transmembrane</keyword>
<evidence type="ECO:0000313" key="2">
    <source>
        <dbReference type="EMBL" id="MCU6745072.1"/>
    </source>
</evidence>